<evidence type="ECO:0000313" key="11">
    <source>
        <dbReference type="Proteomes" id="UP000225706"/>
    </source>
</evidence>
<dbReference type="InterPro" id="IPR000152">
    <property type="entry name" value="EGF-type_Asp/Asn_hydroxyl_site"/>
</dbReference>
<reference evidence="11" key="1">
    <citation type="journal article" date="2017" name="bioRxiv">
        <title>Comparative analysis of the genomes of Stylophora pistillata and Acropora digitifera provides evidence for extensive differences between species of corals.</title>
        <authorList>
            <person name="Voolstra C.R."/>
            <person name="Li Y."/>
            <person name="Liew Y.J."/>
            <person name="Baumgarten S."/>
            <person name="Zoccola D."/>
            <person name="Flot J.-F."/>
            <person name="Tambutte S."/>
            <person name="Allemand D."/>
            <person name="Aranda M."/>
        </authorList>
    </citation>
    <scope>NUCLEOTIDE SEQUENCE [LARGE SCALE GENOMIC DNA]</scope>
</reference>
<feature type="compositionally biased region" description="Polar residues" evidence="8">
    <location>
        <begin position="183"/>
        <end position="199"/>
    </location>
</feature>
<keyword evidence="2" id="KW-0732">Signal</keyword>
<keyword evidence="6" id="KW-0325">Glycoprotein</keyword>
<dbReference type="InterPro" id="IPR024731">
    <property type="entry name" value="NELL2-like_EGF"/>
</dbReference>
<keyword evidence="11" id="KW-1185">Reference proteome</keyword>
<dbReference type="PROSITE" id="PS01187">
    <property type="entry name" value="EGF_CA"/>
    <property type="match status" value="1"/>
</dbReference>
<comment type="caution">
    <text evidence="7">Lacks conserved residue(s) required for the propagation of feature annotation.</text>
</comment>
<evidence type="ECO:0000256" key="5">
    <source>
        <dbReference type="ARBA" id="ARBA00023157"/>
    </source>
</evidence>
<evidence type="ECO:0000259" key="9">
    <source>
        <dbReference type="PROSITE" id="PS50026"/>
    </source>
</evidence>
<organism evidence="10 11">
    <name type="scientific">Stylophora pistillata</name>
    <name type="common">Smooth cauliflower coral</name>
    <dbReference type="NCBI Taxonomy" id="50429"/>
    <lineage>
        <taxon>Eukaryota</taxon>
        <taxon>Metazoa</taxon>
        <taxon>Cnidaria</taxon>
        <taxon>Anthozoa</taxon>
        <taxon>Hexacorallia</taxon>
        <taxon>Scleractinia</taxon>
        <taxon>Astrocoeniina</taxon>
        <taxon>Pocilloporidae</taxon>
        <taxon>Stylophora</taxon>
    </lineage>
</organism>
<dbReference type="EMBL" id="LSMT01000558">
    <property type="protein sequence ID" value="PFX16293.1"/>
    <property type="molecule type" value="Genomic_DNA"/>
</dbReference>
<dbReference type="PROSITE" id="PS50026">
    <property type="entry name" value="EGF_3"/>
    <property type="match status" value="2"/>
</dbReference>
<evidence type="ECO:0000313" key="10">
    <source>
        <dbReference type="EMBL" id="PFX16293.1"/>
    </source>
</evidence>
<protein>
    <submittedName>
        <fullName evidence="10">Protein kinase C-binding protein NELL2</fullName>
    </submittedName>
</protein>
<dbReference type="InterPro" id="IPR018097">
    <property type="entry name" value="EGF_Ca-bd_CS"/>
</dbReference>
<keyword evidence="1 7" id="KW-0245">EGF-like domain</keyword>
<evidence type="ECO:0000256" key="2">
    <source>
        <dbReference type="ARBA" id="ARBA00022729"/>
    </source>
</evidence>
<feature type="domain" description="EGF-like" evidence="9">
    <location>
        <begin position="283"/>
        <end position="323"/>
    </location>
</feature>
<dbReference type="FunFam" id="2.10.25.10:FF:000038">
    <property type="entry name" value="Fibrillin 2"/>
    <property type="match status" value="1"/>
</dbReference>
<dbReference type="STRING" id="50429.A0A2B4RHK3"/>
<keyword evidence="3" id="KW-0677">Repeat</keyword>
<dbReference type="PROSITE" id="PS00010">
    <property type="entry name" value="ASX_HYDROXYL"/>
    <property type="match status" value="1"/>
</dbReference>
<dbReference type="Gene3D" id="2.10.25.10">
    <property type="entry name" value="Laminin"/>
    <property type="match status" value="2"/>
</dbReference>
<dbReference type="CDD" id="cd00054">
    <property type="entry name" value="EGF_CA"/>
    <property type="match status" value="1"/>
</dbReference>
<dbReference type="CDD" id="cd00053">
    <property type="entry name" value="EGF"/>
    <property type="match status" value="1"/>
</dbReference>
<evidence type="ECO:0000256" key="8">
    <source>
        <dbReference type="SAM" id="MobiDB-lite"/>
    </source>
</evidence>
<evidence type="ECO:0000256" key="6">
    <source>
        <dbReference type="ARBA" id="ARBA00023180"/>
    </source>
</evidence>
<dbReference type="Pfam" id="PF00008">
    <property type="entry name" value="EGF"/>
    <property type="match status" value="1"/>
</dbReference>
<dbReference type="InterPro" id="IPR036056">
    <property type="entry name" value="Fibrinogen-like_C"/>
</dbReference>
<keyword evidence="4" id="KW-0106">Calcium</keyword>
<comment type="caution">
    <text evidence="10">The sequence shown here is derived from an EMBL/GenBank/DDBJ whole genome shotgun (WGS) entry which is preliminary data.</text>
</comment>
<dbReference type="AlphaFoldDB" id="A0A2B4RHK3"/>
<proteinExistence type="predicted"/>
<feature type="region of interest" description="Disordered" evidence="8">
    <location>
        <begin position="172"/>
        <end position="199"/>
    </location>
</feature>
<evidence type="ECO:0000256" key="4">
    <source>
        <dbReference type="ARBA" id="ARBA00022837"/>
    </source>
</evidence>
<feature type="domain" description="EGF-like" evidence="9">
    <location>
        <begin position="93"/>
        <end position="131"/>
    </location>
</feature>
<dbReference type="GO" id="GO:0016301">
    <property type="term" value="F:kinase activity"/>
    <property type="evidence" value="ECO:0007669"/>
    <property type="project" value="UniProtKB-KW"/>
</dbReference>
<dbReference type="SMART" id="SM00181">
    <property type="entry name" value="EGF"/>
    <property type="match status" value="2"/>
</dbReference>
<dbReference type="Proteomes" id="UP000225706">
    <property type="component" value="Unassembled WGS sequence"/>
</dbReference>
<sequence length="552" mass="61392">MGKSRPSQCRNLEFSPERAFEGKRLMNHTIRIVEVTVARFCENVCYMEPDCVSINLDKRANGSGGYKCELNNVTHEGHEHHLTDHKDFFYHAAESYCVKNPCKNNARCQSGFTDEGYRCLCMAGFSGPRSIELLMARNGNLTSDLREAISKINEVGRLLAPLTSNPFEELSTSSHEVPHVNRPTVNSEVSDPQSIAPSGNVNHELQRLFPTLKRLNEQASPSSFRPAEHLTLRGGKKRKRQTPKANANCKKGKPVFRDIVLIPNPKHNRVPTHSAQLQLERKDTDECVTGLHNCSPNAYCNNTNGSYNCTCKPGFTGNGQECKRVTSCNEIYNNIKGANMSIVVTLFVDSQPVPVLCHMGDFGCGNGGWTPVMKIDGRNITFHYNKRYWSDYNEFNPTGGQTGFDEQETKLPTYWNTSFSKICLGMKIDQQLKFIVIDKHADSLFALIADGKYRSTSLGRDMWISLIGSDASLQQNCNKEGFNADFSWRKGGAKARIGIVGNNRNNCSAYTSRIGFGTGGWPYYSISCGNTASSSRGNGKKGIKAMGYILVH</sequence>
<dbReference type="SUPFAM" id="SSF56496">
    <property type="entry name" value="Fibrinogen C-terminal domain-like"/>
    <property type="match status" value="1"/>
</dbReference>
<evidence type="ECO:0000256" key="7">
    <source>
        <dbReference type="PROSITE-ProRule" id="PRU00076"/>
    </source>
</evidence>
<dbReference type="InterPro" id="IPR000742">
    <property type="entry name" value="EGF"/>
</dbReference>
<keyword evidence="5 7" id="KW-1015">Disulfide bond</keyword>
<gene>
    <name evidence="10" type="primary">NELL2</name>
    <name evidence="10" type="ORF">AWC38_SpisGene19447</name>
</gene>
<dbReference type="OrthoDB" id="5981070at2759"/>
<keyword evidence="10" id="KW-0808">Transferase</keyword>
<dbReference type="GO" id="GO:0005509">
    <property type="term" value="F:calcium ion binding"/>
    <property type="evidence" value="ECO:0007669"/>
    <property type="project" value="InterPro"/>
</dbReference>
<dbReference type="PROSITE" id="PS01186">
    <property type="entry name" value="EGF_2"/>
    <property type="match status" value="1"/>
</dbReference>
<dbReference type="SMART" id="SM00179">
    <property type="entry name" value="EGF_CA"/>
    <property type="match status" value="2"/>
</dbReference>
<dbReference type="InterPro" id="IPR001881">
    <property type="entry name" value="EGF-like_Ca-bd_dom"/>
</dbReference>
<dbReference type="Pfam" id="PF12947">
    <property type="entry name" value="EGF_3"/>
    <property type="match status" value="1"/>
</dbReference>
<dbReference type="PANTHER" id="PTHR24039">
    <property type="entry name" value="FIBRILLIN-RELATED"/>
    <property type="match status" value="1"/>
</dbReference>
<dbReference type="PANTHER" id="PTHR24039:SF28">
    <property type="entry name" value="EGF-LIKE DOMAIN-CONTAINING PROTEIN"/>
    <property type="match status" value="1"/>
</dbReference>
<dbReference type="SUPFAM" id="SSF57196">
    <property type="entry name" value="EGF/Laminin"/>
    <property type="match status" value="2"/>
</dbReference>
<name>A0A2B4RHK3_STYPI</name>
<feature type="disulfide bond" evidence="7">
    <location>
        <begin position="102"/>
        <end position="119"/>
    </location>
</feature>
<evidence type="ECO:0000256" key="1">
    <source>
        <dbReference type="ARBA" id="ARBA00022536"/>
    </source>
</evidence>
<evidence type="ECO:0000256" key="3">
    <source>
        <dbReference type="ARBA" id="ARBA00022737"/>
    </source>
</evidence>
<keyword evidence="10" id="KW-0418">Kinase</keyword>
<accession>A0A2B4RHK3</accession>